<evidence type="ECO:0000256" key="2">
    <source>
        <dbReference type="ARBA" id="ARBA00022448"/>
    </source>
</evidence>
<feature type="domain" description="Cation/H+ exchanger transmembrane" evidence="9">
    <location>
        <begin position="15"/>
        <end position="421"/>
    </location>
</feature>
<evidence type="ECO:0000313" key="10">
    <source>
        <dbReference type="EMBL" id="GAA4404225.1"/>
    </source>
</evidence>
<dbReference type="Pfam" id="PF00999">
    <property type="entry name" value="Na_H_Exchanger"/>
    <property type="match status" value="1"/>
</dbReference>
<evidence type="ECO:0000256" key="3">
    <source>
        <dbReference type="ARBA" id="ARBA00022449"/>
    </source>
</evidence>
<feature type="transmembrane region" description="Helical" evidence="8">
    <location>
        <begin position="396"/>
        <end position="419"/>
    </location>
</feature>
<keyword evidence="6" id="KW-0406">Ion transport</keyword>
<sequence length="437" mass="46392">MKPELVYLLLGGSLLLAAVLPQILHRWALSAPMVLVATGMLVGLLPPVSDVPLDPVAARSVIEHVTEVTVLVALMGVGLALDRPLRWRSRESWRAWSPAWRLLGIAMPLTIGGVALLAWGPLGIAAPAALLLGAALAPTDPVLASDVQVEGPTLEGDAEEIDEEDEVRFALTSEAGLNDGLAFPFVYAAIFLASAGPVSQWVVPWFAWELVGKVVVGVLVGTAVGWAMAKLAFRAPARSLRLAEVGEPLLALAALLVAYGASELVGGYGFLAVFACALTVRSVERAHDYHRHMHDIIDRLETLLTLVVLLGLGFALTNGLLAHLDWRGVAVGLALVLVIRPVAGYVSFLGHRTQVGAAGLDHRERLVVAFFGVRGVGSVYYVAYAAGAASFPEERWLWSTIGFTIALSVVVHGVLATPVMRRLDREHGREDAGTAVA</sequence>
<proteinExistence type="predicted"/>
<name>A0ABP8KCL4_9MICO</name>
<evidence type="ECO:0000256" key="8">
    <source>
        <dbReference type="SAM" id="Phobius"/>
    </source>
</evidence>
<keyword evidence="11" id="KW-1185">Reference proteome</keyword>
<evidence type="ECO:0000256" key="4">
    <source>
        <dbReference type="ARBA" id="ARBA00022692"/>
    </source>
</evidence>
<keyword evidence="3" id="KW-0050">Antiport</keyword>
<dbReference type="EMBL" id="BAABGM010000011">
    <property type="protein sequence ID" value="GAA4404225.1"/>
    <property type="molecule type" value="Genomic_DNA"/>
</dbReference>
<gene>
    <name evidence="10" type="ORF">GCM10023168_16580</name>
</gene>
<organism evidence="10 11">
    <name type="scientific">Fodinibacter luteus</name>
    <dbReference type="NCBI Taxonomy" id="552064"/>
    <lineage>
        <taxon>Bacteria</taxon>
        <taxon>Bacillati</taxon>
        <taxon>Actinomycetota</taxon>
        <taxon>Actinomycetes</taxon>
        <taxon>Micrococcales</taxon>
        <taxon>Intrasporangiaceae</taxon>
        <taxon>Fodinibacter (ex Wang et al. 2009)</taxon>
    </lineage>
</organism>
<dbReference type="InterPro" id="IPR006153">
    <property type="entry name" value="Cation/H_exchanger_TM"/>
</dbReference>
<protein>
    <submittedName>
        <fullName evidence="10">Cation:proton antiporter</fullName>
    </submittedName>
</protein>
<feature type="transmembrane region" description="Helical" evidence="8">
    <location>
        <begin position="102"/>
        <end position="122"/>
    </location>
</feature>
<dbReference type="PANTHER" id="PTHR32507:SF8">
    <property type="entry name" value="CNH1P"/>
    <property type="match status" value="1"/>
</dbReference>
<comment type="subcellular location">
    <subcellularLocation>
        <location evidence="1">Cell membrane</location>
        <topology evidence="1">Multi-pass membrane protein</topology>
    </subcellularLocation>
</comment>
<dbReference type="PANTHER" id="PTHR32507">
    <property type="entry name" value="NA(+)/H(+) ANTIPORTER 1"/>
    <property type="match status" value="1"/>
</dbReference>
<dbReference type="Proteomes" id="UP001500945">
    <property type="component" value="Unassembled WGS sequence"/>
</dbReference>
<feature type="transmembrane region" description="Helical" evidence="8">
    <location>
        <begin position="210"/>
        <end position="229"/>
    </location>
</feature>
<feature type="transmembrane region" description="Helical" evidence="8">
    <location>
        <begin position="61"/>
        <end position="81"/>
    </location>
</feature>
<feature type="transmembrane region" description="Helical" evidence="8">
    <location>
        <begin position="6"/>
        <end position="24"/>
    </location>
</feature>
<dbReference type="RefSeq" id="WP_345204530.1">
    <property type="nucleotide sequence ID" value="NZ_BAABGM010000011.1"/>
</dbReference>
<feature type="transmembrane region" description="Helical" evidence="8">
    <location>
        <begin position="31"/>
        <end position="49"/>
    </location>
</feature>
<keyword evidence="4 8" id="KW-0812">Transmembrane</keyword>
<evidence type="ECO:0000256" key="5">
    <source>
        <dbReference type="ARBA" id="ARBA00022989"/>
    </source>
</evidence>
<feature type="transmembrane region" description="Helical" evidence="8">
    <location>
        <begin position="249"/>
        <end position="280"/>
    </location>
</feature>
<reference evidence="11" key="1">
    <citation type="journal article" date="2019" name="Int. J. Syst. Evol. Microbiol.">
        <title>The Global Catalogue of Microorganisms (GCM) 10K type strain sequencing project: providing services to taxonomists for standard genome sequencing and annotation.</title>
        <authorList>
            <consortium name="The Broad Institute Genomics Platform"/>
            <consortium name="The Broad Institute Genome Sequencing Center for Infectious Disease"/>
            <person name="Wu L."/>
            <person name="Ma J."/>
        </authorList>
    </citation>
    <scope>NUCLEOTIDE SEQUENCE [LARGE SCALE GENOMIC DNA]</scope>
    <source>
        <strain evidence="11">JCM 17809</strain>
    </source>
</reference>
<keyword evidence="5 8" id="KW-1133">Transmembrane helix</keyword>
<keyword evidence="7 8" id="KW-0472">Membrane</keyword>
<evidence type="ECO:0000313" key="11">
    <source>
        <dbReference type="Proteomes" id="UP001500945"/>
    </source>
</evidence>
<accession>A0ABP8KCL4</accession>
<feature type="transmembrane region" description="Helical" evidence="8">
    <location>
        <begin position="181"/>
        <end position="203"/>
    </location>
</feature>
<evidence type="ECO:0000259" key="9">
    <source>
        <dbReference type="Pfam" id="PF00999"/>
    </source>
</evidence>
<evidence type="ECO:0000256" key="7">
    <source>
        <dbReference type="ARBA" id="ARBA00023136"/>
    </source>
</evidence>
<evidence type="ECO:0000256" key="6">
    <source>
        <dbReference type="ARBA" id="ARBA00023065"/>
    </source>
</evidence>
<comment type="caution">
    <text evidence="10">The sequence shown here is derived from an EMBL/GenBank/DDBJ whole genome shotgun (WGS) entry which is preliminary data.</text>
</comment>
<evidence type="ECO:0000256" key="1">
    <source>
        <dbReference type="ARBA" id="ARBA00004651"/>
    </source>
</evidence>
<feature type="transmembrane region" description="Helical" evidence="8">
    <location>
        <begin position="300"/>
        <end position="322"/>
    </location>
</feature>
<keyword evidence="2" id="KW-0813">Transport</keyword>
<feature type="transmembrane region" description="Helical" evidence="8">
    <location>
        <begin position="366"/>
        <end position="384"/>
    </location>
</feature>
<feature type="transmembrane region" description="Helical" evidence="8">
    <location>
        <begin position="328"/>
        <end position="346"/>
    </location>
</feature>